<accession>A0ABS5YNK4</accession>
<comment type="caution">
    <text evidence="1">The sequence shown here is derived from an EMBL/GenBank/DDBJ whole genome shotgun (WGS) entry which is preliminary data.</text>
</comment>
<keyword evidence="2" id="KW-1185">Reference proteome</keyword>
<dbReference type="Proteomes" id="UP001519654">
    <property type="component" value="Unassembled WGS sequence"/>
</dbReference>
<sequence>MATLRTVWFWPGTGWADRPWVEAPGEDAFARSANSVSELYSQGVRPAGITNRHSELRLFTRDGGDREDVLVMVHPEENEGFEMAVAELPKGVDRLPAAKRARLVLEVMHGAAVRLGQARGWDPAGLAGAHAHVLAAGLRFRWDGPAKSSPDRRHTAQPSFVLGDDGLGRVVVRVRRREDGSTVCVSPVAAVWGSSRAFADYARTVRWNGSSLVNFGPEDGVVIGADGSSVAGSPYWPITLDLNDPGTFGVEPADTTGPVPDVDGLSADTAGPVPDVDGLPAIVVRTPADLGPRIEIVGGGSRKAIPAAYQQTLSGLLVQLRAPAWRDWWSGADRDLLEIFYEFPDGPARSSVRRGRNAVVATLRRSPATLRDEPDPAAVARRDVVELLDAIRRRAGLGEPPPLI</sequence>
<evidence type="ECO:0000313" key="1">
    <source>
        <dbReference type="EMBL" id="MBU2664324.1"/>
    </source>
</evidence>
<organism evidence="1 2">
    <name type="scientific">Paractinoplanes bogorensis</name>
    <dbReference type="NCBI Taxonomy" id="1610840"/>
    <lineage>
        <taxon>Bacteria</taxon>
        <taxon>Bacillati</taxon>
        <taxon>Actinomycetota</taxon>
        <taxon>Actinomycetes</taxon>
        <taxon>Micromonosporales</taxon>
        <taxon>Micromonosporaceae</taxon>
        <taxon>Paractinoplanes</taxon>
    </lineage>
</organism>
<protein>
    <submittedName>
        <fullName evidence="1">Uncharacterized protein</fullName>
    </submittedName>
</protein>
<evidence type="ECO:0000313" key="2">
    <source>
        <dbReference type="Proteomes" id="UP001519654"/>
    </source>
</evidence>
<dbReference type="EMBL" id="JAHKKG010000004">
    <property type="protein sequence ID" value="MBU2664324.1"/>
    <property type="molecule type" value="Genomic_DNA"/>
</dbReference>
<reference evidence="1 2" key="1">
    <citation type="submission" date="2021-06" db="EMBL/GenBank/DDBJ databases">
        <title>Actinoplanes lichenicola sp. nov., and Actinoplanes ovalisporus sp. nov., isolated from lichen in Thailand.</title>
        <authorList>
            <person name="Saeng-In P."/>
            <person name="Kanchanasin P."/>
            <person name="Yuki M."/>
            <person name="Kudo T."/>
            <person name="Ohkuma M."/>
            <person name="Phongsopitanun W."/>
            <person name="Tanasupawat S."/>
        </authorList>
    </citation>
    <scope>NUCLEOTIDE SEQUENCE [LARGE SCALE GENOMIC DNA]</scope>
    <source>
        <strain evidence="1 2">NBRC 110975</strain>
    </source>
</reference>
<proteinExistence type="predicted"/>
<dbReference type="RefSeq" id="WP_215786843.1">
    <property type="nucleotide sequence ID" value="NZ_JAHKKG010000004.1"/>
</dbReference>
<name>A0ABS5YNK4_9ACTN</name>
<gene>
    <name evidence="1" type="ORF">KOI35_12545</name>
</gene>